<dbReference type="InterPro" id="IPR002656">
    <property type="entry name" value="Acyl_transf_3_dom"/>
</dbReference>
<feature type="transmembrane region" description="Helical" evidence="1">
    <location>
        <begin position="60"/>
        <end position="79"/>
    </location>
</feature>
<protein>
    <submittedName>
        <fullName evidence="3">Acyltransferase</fullName>
    </submittedName>
</protein>
<evidence type="ECO:0000313" key="3">
    <source>
        <dbReference type="EMBL" id="TPG71936.1"/>
    </source>
</evidence>
<feature type="transmembrane region" description="Helical" evidence="1">
    <location>
        <begin position="340"/>
        <end position="361"/>
    </location>
</feature>
<keyword evidence="1" id="KW-0472">Membrane</keyword>
<feature type="transmembrane region" description="Helical" evidence="1">
    <location>
        <begin position="99"/>
        <end position="118"/>
    </location>
</feature>
<dbReference type="AlphaFoldDB" id="A0A502HES3"/>
<sequence length="381" mass="42392">MLSLSDSASVAPAPAGLAVPGSLPSGYRPALNGVRALAVWLVVLGHWTLLPFPVGEMGRLTFFVLSGYLISGIAWKQGLYQGPARRWWGPLRTFYARRVLRIIPPYYAALALGALLPLATLREYPGWFLLPASNLLFYRLQRWGEGVGHFWTMAVDEQFYLLWPLLLAVVGRRTAAFLAVAVASLLFRIWWGTHQGSGFVLVLLPASLDLFALGAVLKLVERRPAVQRWAQGRWACLAWATWVAFWFATHLTNAHGLWLLLYPTVGSGAAFLTLNWVLSLPARPAAGQRPSLLLHPALQWLGQRSYGCYLYHLMLPVLYQRVVYRLFAGAGTRAELLGPLPTALLLTPVLLLITAASWRWMEAPLDRLKHRLSYTSTSTVS</sequence>
<feature type="transmembrane region" description="Helical" evidence="1">
    <location>
        <begin position="309"/>
        <end position="328"/>
    </location>
</feature>
<accession>A0A502HES3</accession>
<evidence type="ECO:0000313" key="4">
    <source>
        <dbReference type="Proteomes" id="UP000317646"/>
    </source>
</evidence>
<feature type="domain" description="Acyltransferase 3" evidence="2">
    <location>
        <begin position="29"/>
        <end position="356"/>
    </location>
</feature>
<organism evidence="3 4">
    <name type="scientific">Hymenobacter nivis</name>
    <dbReference type="NCBI Taxonomy" id="1850093"/>
    <lineage>
        <taxon>Bacteria</taxon>
        <taxon>Pseudomonadati</taxon>
        <taxon>Bacteroidota</taxon>
        <taxon>Cytophagia</taxon>
        <taxon>Cytophagales</taxon>
        <taxon>Hymenobacteraceae</taxon>
        <taxon>Hymenobacter</taxon>
    </lineage>
</organism>
<dbReference type="EMBL" id="RCYZ01000001">
    <property type="protein sequence ID" value="TPG71936.1"/>
    <property type="molecule type" value="Genomic_DNA"/>
</dbReference>
<keyword evidence="1" id="KW-0812">Transmembrane</keyword>
<dbReference type="GO" id="GO:0016020">
    <property type="term" value="C:membrane"/>
    <property type="evidence" value="ECO:0007669"/>
    <property type="project" value="TreeGrafter"/>
</dbReference>
<feature type="transmembrane region" description="Helical" evidence="1">
    <location>
        <begin position="257"/>
        <end position="278"/>
    </location>
</feature>
<feature type="transmembrane region" description="Helical" evidence="1">
    <location>
        <begin position="199"/>
        <end position="220"/>
    </location>
</feature>
<dbReference type="InterPro" id="IPR050879">
    <property type="entry name" value="Acyltransferase_3"/>
</dbReference>
<dbReference type="PANTHER" id="PTHR23028:SF53">
    <property type="entry name" value="ACYL_TRANSF_3 DOMAIN-CONTAINING PROTEIN"/>
    <property type="match status" value="1"/>
</dbReference>
<evidence type="ECO:0000259" key="2">
    <source>
        <dbReference type="Pfam" id="PF01757"/>
    </source>
</evidence>
<keyword evidence="4" id="KW-1185">Reference proteome</keyword>
<comment type="caution">
    <text evidence="3">The sequence shown here is derived from an EMBL/GenBank/DDBJ whole genome shotgun (WGS) entry which is preliminary data.</text>
</comment>
<gene>
    <name evidence="3" type="ORF">EAH73_01430</name>
</gene>
<evidence type="ECO:0000256" key="1">
    <source>
        <dbReference type="SAM" id="Phobius"/>
    </source>
</evidence>
<proteinExistence type="predicted"/>
<keyword evidence="3" id="KW-0808">Transferase</keyword>
<feature type="transmembrane region" description="Helical" evidence="1">
    <location>
        <begin position="37"/>
        <end position="54"/>
    </location>
</feature>
<dbReference type="Pfam" id="PF01757">
    <property type="entry name" value="Acyl_transf_3"/>
    <property type="match status" value="1"/>
</dbReference>
<dbReference type="Proteomes" id="UP000317646">
    <property type="component" value="Unassembled WGS sequence"/>
</dbReference>
<feature type="transmembrane region" description="Helical" evidence="1">
    <location>
        <begin position="232"/>
        <end position="251"/>
    </location>
</feature>
<dbReference type="GO" id="GO:0009103">
    <property type="term" value="P:lipopolysaccharide biosynthetic process"/>
    <property type="evidence" value="ECO:0007669"/>
    <property type="project" value="TreeGrafter"/>
</dbReference>
<feature type="transmembrane region" description="Helical" evidence="1">
    <location>
        <begin position="161"/>
        <end position="187"/>
    </location>
</feature>
<dbReference type="GO" id="GO:0016747">
    <property type="term" value="F:acyltransferase activity, transferring groups other than amino-acyl groups"/>
    <property type="evidence" value="ECO:0007669"/>
    <property type="project" value="InterPro"/>
</dbReference>
<keyword evidence="1" id="KW-1133">Transmembrane helix</keyword>
<name>A0A502HES3_9BACT</name>
<dbReference type="PANTHER" id="PTHR23028">
    <property type="entry name" value="ACETYLTRANSFERASE"/>
    <property type="match status" value="1"/>
</dbReference>
<keyword evidence="3" id="KW-0012">Acyltransferase</keyword>
<reference evidence="3 4" key="1">
    <citation type="journal article" date="2019" name="Environ. Microbiol.">
        <title>Species interactions and distinct microbial communities in high Arctic permafrost affected cryosols are associated with the CH4 and CO2 gas fluxes.</title>
        <authorList>
            <person name="Altshuler I."/>
            <person name="Hamel J."/>
            <person name="Turney S."/>
            <person name="Magnuson E."/>
            <person name="Levesque R."/>
            <person name="Greer C."/>
            <person name="Whyte L.G."/>
        </authorList>
    </citation>
    <scope>NUCLEOTIDE SEQUENCE [LARGE SCALE GENOMIC DNA]</scope>
    <source>
        <strain evidence="3 4">S9.2P</strain>
    </source>
</reference>